<evidence type="ECO:0000313" key="4">
    <source>
        <dbReference type="Proteomes" id="UP000245839"/>
    </source>
</evidence>
<keyword evidence="4" id="KW-1185">Reference proteome</keyword>
<dbReference type="PANTHER" id="PTHR35564">
    <property type="match status" value="1"/>
</dbReference>
<dbReference type="PANTHER" id="PTHR35564:SF4">
    <property type="entry name" value="CYTOPLASMIC PROTEIN"/>
    <property type="match status" value="1"/>
</dbReference>
<dbReference type="Proteomes" id="UP000251571">
    <property type="component" value="Unassembled WGS sequence"/>
</dbReference>
<accession>A0A2Y9AWZ0</accession>
<name>A0A2Y9AWZ0_9RHOB</name>
<protein>
    <submittedName>
        <fullName evidence="3">Type VI secretion system protein ImpH</fullName>
    </submittedName>
</protein>
<dbReference type="EMBL" id="QGDJ01000008">
    <property type="protein sequence ID" value="PWJ16557.1"/>
    <property type="molecule type" value="Genomic_DNA"/>
</dbReference>
<dbReference type="InterPro" id="IPR010732">
    <property type="entry name" value="T6SS_TssG-like"/>
</dbReference>
<dbReference type="Proteomes" id="UP000245839">
    <property type="component" value="Unassembled WGS sequence"/>
</dbReference>
<dbReference type="NCBIfam" id="TIGR03347">
    <property type="entry name" value="VI_chp_1"/>
    <property type="match status" value="1"/>
</dbReference>
<evidence type="ECO:0000313" key="5">
    <source>
        <dbReference type="Proteomes" id="UP000251571"/>
    </source>
</evidence>
<gene>
    <name evidence="2" type="ORF">BCF38_10871</name>
    <name evidence="3" type="ORF">SAMN05421539_10871</name>
</gene>
<dbReference type="RefSeq" id="WP_109565274.1">
    <property type="nucleotide sequence ID" value="NZ_QGDJ01000008.1"/>
</dbReference>
<proteinExistence type="predicted"/>
<feature type="compositionally biased region" description="Basic and acidic residues" evidence="1">
    <location>
        <begin position="1"/>
        <end position="10"/>
    </location>
</feature>
<dbReference type="AlphaFoldDB" id="A0A2Y9AWZ0"/>
<feature type="region of interest" description="Disordered" evidence="1">
    <location>
        <begin position="1"/>
        <end position="29"/>
    </location>
</feature>
<evidence type="ECO:0000256" key="1">
    <source>
        <dbReference type="SAM" id="MobiDB-lite"/>
    </source>
</evidence>
<dbReference type="Pfam" id="PF06996">
    <property type="entry name" value="T6SS_TssG"/>
    <property type="match status" value="2"/>
</dbReference>
<dbReference type="EMBL" id="UETC01000008">
    <property type="protein sequence ID" value="SSA48794.1"/>
    <property type="molecule type" value="Genomic_DNA"/>
</dbReference>
<evidence type="ECO:0000313" key="2">
    <source>
        <dbReference type="EMBL" id="PWJ16557.1"/>
    </source>
</evidence>
<reference evidence="2 4" key="2">
    <citation type="submission" date="2018-03" db="EMBL/GenBank/DDBJ databases">
        <title>Genomic Encyclopedia of Archaeal and Bacterial Type Strains, Phase II (KMG-II): from individual species to whole genera.</title>
        <authorList>
            <person name="Goeker M."/>
        </authorList>
    </citation>
    <scope>NUCLEOTIDE SEQUENCE [LARGE SCALE GENOMIC DNA]</scope>
    <source>
        <strain evidence="2 4">DSM 25227</strain>
    </source>
</reference>
<reference evidence="3 5" key="1">
    <citation type="submission" date="2016-10" db="EMBL/GenBank/DDBJ databases">
        <authorList>
            <person name="Cai Z."/>
        </authorList>
    </citation>
    <scope>NUCLEOTIDE SEQUENCE [LARGE SCALE GENOMIC DNA]</scope>
    <source>
        <strain evidence="3 5">DSM 25227</strain>
    </source>
</reference>
<evidence type="ECO:0000313" key="3">
    <source>
        <dbReference type="EMBL" id="SSA48794.1"/>
    </source>
</evidence>
<sequence>MADDAGHPRPDLTPPLPQTDPAAKAPPAHAQDFFALLRDMETGGNRFGRAGGPEREPARLGQAPRLGFAASDVAQIRERTRDGRTEVSVNAIGLIGPEGPMPLHLTRWIISRQSNRWFTGAAGDGGAGGATADTSFLDLLNLLQHRMIALYWRAWADARPDVQIAHGDGGRITAMMRALAGLGLPGAECDGDPSLSAAKLRHATSLAQMARSPENLTTFLETVIGLPVKLHEFVGVWLDIAPGQQTRLGMAHARLGSEAVVGARVFDRQSRAELELGPLTRAELEAVLADETIWSRLRHAIRFAAGQELVFDLRLTLAPGEVPAARLGETQLDRTAWLAPDPERGARDLVFRRVTDMPGRNVTEEAA</sequence>
<organism evidence="3 5">
    <name type="scientific">Jannaschia seohaensis</name>
    <dbReference type="NCBI Taxonomy" id="475081"/>
    <lineage>
        <taxon>Bacteria</taxon>
        <taxon>Pseudomonadati</taxon>
        <taxon>Pseudomonadota</taxon>
        <taxon>Alphaproteobacteria</taxon>
        <taxon>Rhodobacterales</taxon>
        <taxon>Roseobacteraceae</taxon>
        <taxon>Jannaschia</taxon>
    </lineage>
</organism>
<dbReference type="OrthoDB" id="1523296at2"/>